<sequence>MATPTSDSDGDGDVTVCPESIVELPALTERPVAYAGCCLALSVPLVAHLRSLLPPPPAFTLSIGCGFGLFEAHLLAPPQSAHVIGVEVEPSPNKYLPADNHRTVHGTRFLEPLAGEAATWLFVYPRRVGLVSEYMHEHGGGELEHIIWIGPLADWDDYRGCFSGWEVHTQCADEVGGRPWEFIAVARKVT</sequence>
<proteinExistence type="predicted"/>
<name>A0A6A6ZBY9_9PLEO</name>
<gene>
    <name evidence="1" type="ORF">CC86DRAFT_375735</name>
</gene>
<dbReference type="OrthoDB" id="2151982at2759"/>
<dbReference type="EMBL" id="MU006251">
    <property type="protein sequence ID" value="KAF2818516.1"/>
    <property type="molecule type" value="Genomic_DNA"/>
</dbReference>
<evidence type="ECO:0008006" key="3">
    <source>
        <dbReference type="Google" id="ProtNLM"/>
    </source>
</evidence>
<dbReference type="AlphaFoldDB" id="A0A6A6ZBY9"/>
<reference evidence="1" key="1">
    <citation type="journal article" date="2020" name="Stud. Mycol.">
        <title>101 Dothideomycetes genomes: a test case for predicting lifestyles and emergence of pathogens.</title>
        <authorList>
            <person name="Haridas S."/>
            <person name="Albert R."/>
            <person name="Binder M."/>
            <person name="Bloem J."/>
            <person name="Labutti K."/>
            <person name="Salamov A."/>
            <person name="Andreopoulos B."/>
            <person name="Baker S."/>
            <person name="Barry K."/>
            <person name="Bills G."/>
            <person name="Bluhm B."/>
            <person name="Cannon C."/>
            <person name="Castanera R."/>
            <person name="Culley D."/>
            <person name="Daum C."/>
            <person name="Ezra D."/>
            <person name="Gonzalez J."/>
            <person name="Henrissat B."/>
            <person name="Kuo A."/>
            <person name="Liang C."/>
            <person name="Lipzen A."/>
            <person name="Lutzoni F."/>
            <person name="Magnuson J."/>
            <person name="Mondo S."/>
            <person name="Nolan M."/>
            <person name="Ohm R."/>
            <person name="Pangilinan J."/>
            <person name="Park H.-J."/>
            <person name="Ramirez L."/>
            <person name="Alfaro M."/>
            <person name="Sun H."/>
            <person name="Tritt A."/>
            <person name="Yoshinaga Y."/>
            <person name="Zwiers L.-H."/>
            <person name="Turgeon B."/>
            <person name="Goodwin S."/>
            <person name="Spatafora J."/>
            <person name="Crous P."/>
            <person name="Grigoriev I."/>
        </authorList>
    </citation>
    <scope>NUCLEOTIDE SEQUENCE</scope>
    <source>
        <strain evidence="1">CBS 113818</strain>
    </source>
</reference>
<evidence type="ECO:0000313" key="1">
    <source>
        <dbReference type="EMBL" id="KAF2818516.1"/>
    </source>
</evidence>
<organism evidence="1 2">
    <name type="scientific">Ophiobolus disseminans</name>
    <dbReference type="NCBI Taxonomy" id="1469910"/>
    <lineage>
        <taxon>Eukaryota</taxon>
        <taxon>Fungi</taxon>
        <taxon>Dikarya</taxon>
        <taxon>Ascomycota</taxon>
        <taxon>Pezizomycotina</taxon>
        <taxon>Dothideomycetes</taxon>
        <taxon>Pleosporomycetidae</taxon>
        <taxon>Pleosporales</taxon>
        <taxon>Pleosporineae</taxon>
        <taxon>Phaeosphaeriaceae</taxon>
        <taxon>Ophiobolus</taxon>
    </lineage>
</organism>
<accession>A0A6A6ZBY9</accession>
<dbReference type="Proteomes" id="UP000799424">
    <property type="component" value="Unassembled WGS sequence"/>
</dbReference>
<protein>
    <recommendedName>
        <fullName evidence="3">Methyltransferase domain-containing protein</fullName>
    </recommendedName>
</protein>
<evidence type="ECO:0000313" key="2">
    <source>
        <dbReference type="Proteomes" id="UP000799424"/>
    </source>
</evidence>
<keyword evidence="2" id="KW-1185">Reference proteome</keyword>